<sequence>MSSSIPPFEATAVDEIPGAVETLRTTYMGLRTKDIQFRLVQLRKLYWAVEDNSALLEAALMKDLRKCKHDAILTELNWVKTEILDMVKNLEKWSKDESIVGLPITFWPMKHRIRHEPLGVVLVIGAFNYPVQLNLVPAIGAIAAGNTVLLKPSEHSEATAMVLKKIFDESLDPECYKCVNGALPVSQALLEQKYDKIVFTGGRAVGTIVAKKAAETLTPTLLELGGQNPAFVTKNTNVKMAARRLLWAKCVNAGQICLSQNYALVERSIVSEFIAELNRTLKTFMPNGTKESPDFCRIVNKSSFHRLKKMIDSSRGKIVLGGAMDEDELFIEPTVVLTEDLDDSMITEESFGPIWSIVPVDDIDQAISIANKIDPTPLALFTFGSDAENQKIINSVTSGGATINDGFTHASTPQAPLGGVGGSGNGNYHGYYSFKAFSHQRNIAQVPNWADKVLRVRYMPFNKSDLSQYLKLSSKKPNFDRAGNVKRGLGYWLGFVLGLGGKSAKGAVARWGFLSVLVAISIELKRRNVIGLQL</sequence>
<keyword evidence="2" id="KW-1185">Reference proteome</keyword>
<dbReference type="EMBL" id="CM047943">
    <property type="protein sequence ID" value="KAI9900353.1"/>
    <property type="molecule type" value="Genomic_DNA"/>
</dbReference>
<reference evidence="1" key="1">
    <citation type="submission" date="2022-10" db="EMBL/GenBank/DDBJ databases">
        <title>Complete Genome of Trichothecium roseum strain YXFP-22015, a Plant Pathogen Isolated from Citrus.</title>
        <authorList>
            <person name="Wang Y."/>
            <person name="Zhu L."/>
        </authorList>
    </citation>
    <scope>NUCLEOTIDE SEQUENCE</scope>
    <source>
        <strain evidence="1">YXFP-22015</strain>
    </source>
</reference>
<comment type="caution">
    <text evidence="1">The sequence shown here is derived from an EMBL/GenBank/DDBJ whole genome shotgun (WGS) entry which is preliminary data.</text>
</comment>
<evidence type="ECO:0000313" key="2">
    <source>
        <dbReference type="Proteomes" id="UP001163324"/>
    </source>
</evidence>
<accession>A0ACC0V1Q9</accession>
<gene>
    <name evidence="1" type="ORF">N3K66_004615</name>
</gene>
<dbReference type="Proteomes" id="UP001163324">
    <property type="component" value="Chromosome 4"/>
</dbReference>
<organism evidence="1 2">
    <name type="scientific">Trichothecium roseum</name>
    <dbReference type="NCBI Taxonomy" id="47278"/>
    <lineage>
        <taxon>Eukaryota</taxon>
        <taxon>Fungi</taxon>
        <taxon>Dikarya</taxon>
        <taxon>Ascomycota</taxon>
        <taxon>Pezizomycotina</taxon>
        <taxon>Sordariomycetes</taxon>
        <taxon>Hypocreomycetidae</taxon>
        <taxon>Hypocreales</taxon>
        <taxon>Hypocreales incertae sedis</taxon>
        <taxon>Trichothecium</taxon>
    </lineage>
</organism>
<name>A0ACC0V1Q9_9HYPO</name>
<protein>
    <submittedName>
        <fullName evidence="1">Uncharacterized protein</fullName>
    </submittedName>
</protein>
<evidence type="ECO:0000313" key="1">
    <source>
        <dbReference type="EMBL" id="KAI9900353.1"/>
    </source>
</evidence>
<proteinExistence type="predicted"/>